<dbReference type="InterPro" id="IPR010982">
    <property type="entry name" value="Lambda_DNA-bd_dom_sf"/>
</dbReference>
<feature type="domain" description="HTH cro/C1-type" evidence="1">
    <location>
        <begin position="7"/>
        <end position="61"/>
    </location>
</feature>
<dbReference type="EMBL" id="JACHXO010000009">
    <property type="protein sequence ID" value="MBB3196955.1"/>
    <property type="molecule type" value="Genomic_DNA"/>
</dbReference>
<dbReference type="RefSeq" id="WP_088453795.1">
    <property type="nucleotide sequence ID" value="NZ_JACHXO010000009.1"/>
</dbReference>
<dbReference type="CDD" id="cd00093">
    <property type="entry name" value="HTH_XRE"/>
    <property type="match status" value="1"/>
</dbReference>
<accession>A0ABR6GXW9</accession>
<name>A0ABR6GXW9_9BURK</name>
<dbReference type="PROSITE" id="PS50943">
    <property type="entry name" value="HTH_CROC1"/>
    <property type="match status" value="1"/>
</dbReference>
<evidence type="ECO:0000259" key="1">
    <source>
        <dbReference type="PROSITE" id="PS50943"/>
    </source>
</evidence>
<dbReference type="PANTHER" id="PTHR43236:SF1">
    <property type="entry name" value="BLL7220 PROTEIN"/>
    <property type="match status" value="1"/>
</dbReference>
<sequence>MLNFNLVQQVMTSRGLNQAALAQACGVSREAVSKWFAGESLPRPAKLRALADTLGVDVGALQTPAAPTPVIAYRTHLREPLTEKSRAAAVEMAHHFRQLQPFMAPGLFTARVLQDPRDDEGFVREVVAGVRASLQLVDDQSPSWHQLIGQLQQAGAQMVPVLWGREKVGHENALTVHLPEGRHTWVVMSLSACADDFKYWLAHELGHCLSLHRLNGDDGERFAERFAQLLVFPDTLADVWLNRLREASDPLAAARDGASQHGVSVVTVLKSVDRLALARGEKQTGLATDAFYEAWAEERVKQATVAFQLFGTDAPTVDRFVEISEAFFQTSVFAGISRLQRAEGGHSPAFVRGLLNIDLPQALELSTYLSQRQR</sequence>
<dbReference type="SUPFAM" id="SSF47413">
    <property type="entry name" value="lambda repressor-like DNA-binding domains"/>
    <property type="match status" value="1"/>
</dbReference>
<dbReference type="InterPro" id="IPR001387">
    <property type="entry name" value="Cro/C1-type_HTH"/>
</dbReference>
<evidence type="ECO:0000313" key="2">
    <source>
        <dbReference type="EMBL" id="MBB3196955.1"/>
    </source>
</evidence>
<dbReference type="Pfam" id="PF01381">
    <property type="entry name" value="HTH_3"/>
    <property type="match status" value="1"/>
</dbReference>
<gene>
    <name evidence="2" type="ORF">FHS28_004380</name>
</gene>
<dbReference type="InterPro" id="IPR052345">
    <property type="entry name" value="Rad_response_metalloprotease"/>
</dbReference>
<evidence type="ECO:0000313" key="3">
    <source>
        <dbReference type="Proteomes" id="UP000574369"/>
    </source>
</evidence>
<dbReference type="Proteomes" id="UP000574369">
    <property type="component" value="Unassembled WGS sequence"/>
</dbReference>
<comment type="caution">
    <text evidence="2">The sequence shown here is derived from an EMBL/GenBank/DDBJ whole genome shotgun (WGS) entry which is preliminary data.</text>
</comment>
<dbReference type="SMART" id="SM00530">
    <property type="entry name" value="HTH_XRE"/>
    <property type="match status" value="1"/>
</dbReference>
<organism evidence="2 3">
    <name type="scientific">Roseateles terrae</name>
    <dbReference type="NCBI Taxonomy" id="431060"/>
    <lineage>
        <taxon>Bacteria</taxon>
        <taxon>Pseudomonadati</taxon>
        <taxon>Pseudomonadota</taxon>
        <taxon>Betaproteobacteria</taxon>
        <taxon>Burkholderiales</taxon>
        <taxon>Sphaerotilaceae</taxon>
        <taxon>Roseateles</taxon>
    </lineage>
</organism>
<keyword evidence="3" id="KW-1185">Reference proteome</keyword>
<proteinExistence type="predicted"/>
<dbReference type="Gene3D" id="1.10.260.40">
    <property type="entry name" value="lambda repressor-like DNA-binding domains"/>
    <property type="match status" value="1"/>
</dbReference>
<protein>
    <submittedName>
        <fullName evidence="2">Transcriptional regulator with XRE-family HTH domain</fullName>
    </submittedName>
</protein>
<reference evidence="2 3" key="1">
    <citation type="submission" date="2020-08" db="EMBL/GenBank/DDBJ databases">
        <title>Genomic Encyclopedia of Type Strains, Phase III (KMG-III): the genomes of soil and plant-associated and newly described type strains.</title>
        <authorList>
            <person name="Whitman W."/>
        </authorList>
    </citation>
    <scope>NUCLEOTIDE SEQUENCE [LARGE SCALE GENOMIC DNA]</scope>
    <source>
        <strain evidence="2 3">CECT 7247</strain>
    </source>
</reference>
<dbReference type="PANTHER" id="PTHR43236">
    <property type="entry name" value="ANTITOXIN HIGA1"/>
    <property type="match status" value="1"/>
</dbReference>